<dbReference type="InterPro" id="IPR013216">
    <property type="entry name" value="Methyltransf_11"/>
</dbReference>
<dbReference type="Pfam" id="PF08241">
    <property type="entry name" value="Methyltransf_11"/>
    <property type="match status" value="1"/>
</dbReference>
<dbReference type="InterPro" id="IPR050508">
    <property type="entry name" value="Methyltransf_Superfamily"/>
</dbReference>
<dbReference type="AlphaFoldDB" id="A0A6J4VY15"/>
<name>A0A6J4VY15_9BACT</name>
<dbReference type="EMBL" id="CADCWM010001219">
    <property type="protein sequence ID" value="CAA9589965.1"/>
    <property type="molecule type" value="Genomic_DNA"/>
</dbReference>
<feature type="domain" description="Methyltransferase type 11" evidence="1">
    <location>
        <begin position="2"/>
        <end position="100"/>
    </location>
</feature>
<accession>A0A6J4VY15</accession>
<gene>
    <name evidence="2" type="ORF">AVDCRST_MAG88-4696</name>
</gene>
<organism evidence="2">
    <name type="scientific">uncultured Thermomicrobiales bacterium</name>
    <dbReference type="NCBI Taxonomy" id="1645740"/>
    <lineage>
        <taxon>Bacteria</taxon>
        <taxon>Pseudomonadati</taxon>
        <taxon>Thermomicrobiota</taxon>
        <taxon>Thermomicrobia</taxon>
        <taxon>Thermomicrobiales</taxon>
        <taxon>environmental samples</taxon>
    </lineage>
</organism>
<dbReference type="PANTHER" id="PTHR42912:SF80">
    <property type="entry name" value="METHYLTRANSFERASE DOMAIN-CONTAINING PROTEIN"/>
    <property type="match status" value="1"/>
</dbReference>
<sequence>MLEVGCGTGQDALALAGRVAPEGEIICLDLSRAMIDEARRRNQGTRLPVTFVQGDAHQLPFEDNAFDRCRADRTFQHLPNPERALAEMIRVMKPGGLLLIVEPDHETLVVDTPYKDVTRRFLAFRADGLCQGDIAHRLFALYRERGLTEVGVEPMTEVATDYAAINGVMGFDRGMRTTAEHGVVTRAEAERWIAYVEEAARAGHFFYAMTFFITTGRKPA</sequence>
<proteinExistence type="predicted"/>
<dbReference type="GO" id="GO:0008757">
    <property type="term" value="F:S-adenosylmethionine-dependent methyltransferase activity"/>
    <property type="evidence" value="ECO:0007669"/>
    <property type="project" value="InterPro"/>
</dbReference>
<dbReference type="InterPro" id="IPR029063">
    <property type="entry name" value="SAM-dependent_MTases_sf"/>
</dbReference>
<reference evidence="2" key="1">
    <citation type="submission" date="2020-02" db="EMBL/GenBank/DDBJ databases">
        <authorList>
            <person name="Meier V. D."/>
        </authorList>
    </citation>
    <scope>NUCLEOTIDE SEQUENCE</scope>
    <source>
        <strain evidence="2">AVDCRST_MAG88</strain>
    </source>
</reference>
<dbReference type="Gene3D" id="3.40.50.150">
    <property type="entry name" value="Vaccinia Virus protein VP39"/>
    <property type="match status" value="1"/>
</dbReference>
<protein>
    <recommendedName>
        <fullName evidence="1">Methyltransferase type 11 domain-containing protein</fullName>
    </recommendedName>
</protein>
<evidence type="ECO:0000259" key="1">
    <source>
        <dbReference type="Pfam" id="PF08241"/>
    </source>
</evidence>
<dbReference type="PANTHER" id="PTHR42912">
    <property type="entry name" value="METHYLTRANSFERASE"/>
    <property type="match status" value="1"/>
</dbReference>
<dbReference type="SUPFAM" id="SSF53335">
    <property type="entry name" value="S-adenosyl-L-methionine-dependent methyltransferases"/>
    <property type="match status" value="1"/>
</dbReference>
<dbReference type="CDD" id="cd02440">
    <property type="entry name" value="AdoMet_MTases"/>
    <property type="match status" value="1"/>
</dbReference>
<evidence type="ECO:0000313" key="2">
    <source>
        <dbReference type="EMBL" id="CAA9589965.1"/>
    </source>
</evidence>